<dbReference type="AlphaFoldDB" id="U6GYM9"/>
<dbReference type="VEuPathDB" id="ToxoDB:EAH_00040970"/>
<feature type="compositionally biased region" description="Basic residues" evidence="1">
    <location>
        <begin position="154"/>
        <end position="170"/>
    </location>
</feature>
<feature type="region of interest" description="Disordered" evidence="1">
    <location>
        <begin position="81"/>
        <end position="104"/>
    </location>
</feature>
<dbReference type="EMBL" id="HG673446">
    <property type="protein sequence ID" value="CDI83614.1"/>
    <property type="molecule type" value="Genomic_DNA"/>
</dbReference>
<feature type="signal peptide" evidence="2">
    <location>
        <begin position="1"/>
        <end position="22"/>
    </location>
</feature>
<feature type="region of interest" description="Disordered" evidence="1">
    <location>
        <begin position="373"/>
        <end position="424"/>
    </location>
</feature>
<reference evidence="3" key="1">
    <citation type="submission" date="2013-10" db="EMBL/GenBank/DDBJ databases">
        <title>Genomic analysis of the causative agents of coccidiosis in chickens.</title>
        <authorList>
            <person name="Reid A.J."/>
            <person name="Blake D."/>
            <person name="Billington K."/>
            <person name="Browne H."/>
            <person name="Dunn M."/>
            <person name="Hung S."/>
            <person name="Kawahara F."/>
            <person name="Miranda-Saavedra D."/>
            <person name="Mourier T."/>
            <person name="Nagra H."/>
            <person name="Otto T.D."/>
            <person name="Rawlings N."/>
            <person name="Sanchez A."/>
            <person name="Sanders M."/>
            <person name="Subramaniam C."/>
            <person name="Tay Y."/>
            <person name="Dear P."/>
            <person name="Doerig C."/>
            <person name="Gruber A."/>
            <person name="Parkinson J."/>
            <person name="Shirley M."/>
            <person name="Wan K.L."/>
            <person name="Berriman M."/>
            <person name="Tomley F."/>
            <person name="Pain A."/>
        </authorList>
    </citation>
    <scope>NUCLEOTIDE SEQUENCE</scope>
    <source>
        <strain evidence="3">Houghton</strain>
    </source>
</reference>
<accession>U6GYM9</accession>
<evidence type="ECO:0000313" key="4">
    <source>
        <dbReference type="Proteomes" id="UP000018050"/>
    </source>
</evidence>
<sequence>MFWVGSALFGAALLHSPQRAEAGWHERHNRDVEALQQRGAFETAEVLPSYGSASSPLKFDETITYAGSDWFAQQETLDGRGGVTASAEQYSSSTSLPEYEPPHSRYPGSSLLSLATLLQSSNPQLRSALMRHLCLALARLRTRFLGLNSETRGTAKHSKKKKKNGKSKKKKSEDPFERRIEALTSRLAGVLAAAEGSANPGMTLSKFLLLAFVSLVREIEELLSDIALQGDSELMITALNRLAPSLVRGLVYLDAPQNRGAAEVLEPARENLLERARELDSALLEAQGNLEGVLRAYPRDFDTEEIEREKQLAALEGSPGQEKYITPVYAAGLEGSSHSDKFRKQARLAFFLSLFLTLSTVLTAIALTPPLLKVNHDMGSSGASQHRRRRGRDGKEAPRGSGSSGGGDSEIKREPRREGGTQRLEEAVRRHREWIRQQQQMAAESFAHHHGGQQGTFEAMGAPLPSPSYAEGHFIQEPGSPLPPPYHQLYFPVPQNYSGPTVPSAPPLGTPPLGTPFLRVPGRLPAYDEVASTGGGAQ</sequence>
<evidence type="ECO:0000256" key="2">
    <source>
        <dbReference type="SAM" id="SignalP"/>
    </source>
</evidence>
<keyword evidence="2" id="KW-0732">Signal</keyword>
<feature type="region of interest" description="Disordered" evidence="1">
    <location>
        <begin position="151"/>
        <end position="176"/>
    </location>
</feature>
<evidence type="ECO:0008006" key="5">
    <source>
        <dbReference type="Google" id="ProtNLM"/>
    </source>
</evidence>
<dbReference type="RefSeq" id="XP_013247286.1">
    <property type="nucleotide sequence ID" value="XM_013391832.1"/>
</dbReference>
<feature type="chain" id="PRO_5004671799" description="Transmembrane protein" evidence="2">
    <location>
        <begin position="23"/>
        <end position="538"/>
    </location>
</feature>
<feature type="compositionally biased region" description="Basic and acidic residues" evidence="1">
    <location>
        <begin position="409"/>
        <end position="424"/>
    </location>
</feature>
<feature type="compositionally biased region" description="Polar residues" evidence="1">
    <location>
        <begin position="86"/>
        <end position="96"/>
    </location>
</feature>
<proteinExistence type="predicted"/>
<protein>
    <recommendedName>
        <fullName evidence="5">Transmembrane protein</fullName>
    </recommendedName>
</protein>
<reference evidence="3" key="2">
    <citation type="submission" date="2013-10" db="EMBL/GenBank/DDBJ databases">
        <authorList>
            <person name="Aslett M."/>
        </authorList>
    </citation>
    <scope>NUCLEOTIDE SEQUENCE</scope>
    <source>
        <strain evidence="3">Houghton</strain>
    </source>
</reference>
<gene>
    <name evidence="3" type="ORF">EAH_00040970</name>
</gene>
<dbReference type="OrthoDB" id="348040at2759"/>
<name>U6GYM9_EIMAC</name>
<keyword evidence="4" id="KW-1185">Reference proteome</keyword>
<dbReference type="GeneID" id="25272167"/>
<dbReference type="Proteomes" id="UP000018050">
    <property type="component" value="Unassembled WGS sequence"/>
</dbReference>
<evidence type="ECO:0000313" key="3">
    <source>
        <dbReference type="EMBL" id="CDI83614.1"/>
    </source>
</evidence>
<organism evidence="3 4">
    <name type="scientific">Eimeria acervulina</name>
    <name type="common">Coccidian parasite</name>
    <dbReference type="NCBI Taxonomy" id="5801"/>
    <lineage>
        <taxon>Eukaryota</taxon>
        <taxon>Sar</taxon>
        <taxon>Alveolata</taxon>
        <taxon>Apicomplexa</taxon>
        <taxon>Conoidasida</taxon>
        <taxon>Coccidia</taxon>
        <taxon>Eucoccidiorida</taxon>
        <taxon>Eimeriorina</taxon>
        <taxon>Eimeriidae</taxon>
        <taxon>Eimeria</taxon>
    </lineage>
</organism>
<evidence type="ECO:0000256" key="1">
    <source>
        <dbReference type="SAM" id="MobiDB-lite"/>
    </source>
</evidence>